<keyword evidence="1" id="KW-0472">Membrane</keyword>
<evidence type="ECO:0000313" key="2">
    <source>
        <dbReference type="EMBL" id="DAF84861.1"/>
    </source>
</evidence>
<evidence type="ECO:0000256" key="1">
    <source>
        <dbReference type="SAM" id="Phobius"/>
    </source>
</evidence>
<sequence length="156" mass="16910">MNNATNTCNHTEEIAHAIYSQHHNELNPGIPPDWDALPEEEKQAWRKVAGNILPTLGQHALGDLLAYAKRKIKESSSTGKKILWGLVSAAVLAALSWLASLGLTSCGHTVDISQEGAAICKDGTCLIVKDGHVIFRPAPEKASPREEETAVIRQQK</sequence>
<keyword evidence="1" id="KW-1133">Transmembrane helix</keyword>
<feature type="transmembrane region" description="Helical" evidence="1">
    <location>
        <begin position="82"/>
        <end position="103"/>
    </location>
</feature>
<name>A0A8S5TRN9_9CAUD</name>
<protein>
    <submittedName>
        <fullName evidence="2">Uncharacterized protein</fullName>
    </submittedName>
</protein>
<reference evidence="2" key="1">
    <citation type="journal article" date="2021" name="Proc. Natl. Acad. Sci. U.S.A.">
        <title>A Catalog of Tens of Thousands of Viruses from Human Metagenomes Reveals Hidden Associations with Chronic Diseases.</title>
        <authorList>
            <person name="Tisza M.J."/>
            <person name="Buck C.B."/>
        </authorList>
    </citation>
    <scope>NUCLEOTIDE SEQUENCE</scope>
    <source>
        <strain evidence="2">CtTkm23</strain>
    </source>
</reference>
<accession>A0A8S5TRN9</accession>
<proteinExistence type="predicted"/>
<organism evidence="2">
    <name type="scientific">Siphoviridae sp. ctTkm23</name>
    <dbReference type="NCBI Taxonomy" id="2825522"/>
    <lineage>
        <taxon>Viruses</taxon>
        <taxon>Duplodnaviria</taxon>
        <taxon>Heunggongvirae</taxon>
        <taxon>Uroviricota</taxon>
        <taxon>Caudoviricetes</taxon>
    </lineage>
</organism>
<dbReference type="EMBL" id="BK015911">
    <property type="protein sequence ID" value="DAF84861.1"/>
    <property type="molecule type" value="Genomic_DNA"/>
</dbReference>
<keyword evidence="1" id="KW-0812">Transmembrane</keyword>